<dbReference type="Proteomes" id="UP001621418">
    <property type="component" value="Chromosome"/>
</dbReference>
<accession>A0ABZ1NH20</accession>
<dbReference type="SUPFAM" id="SSF46894">
    <property type="entry name" value="C-terminal effector domain of the bipartite response regulators"/>
    <property type="match status" value="1"/>
</dbReference>
<evidence type="ECO:0000259" key="3">
    <source>
        <dbReference type="PROSITE" id="PS50043"/>
    </source>
</evidence>
<keyword evidence="1" id="KW-0238">DNA-binding</keyword>
<name>A0ABZ1NH20_9NOCA</name>
<dbReference type="InterPro" id="IPR036388">
    <property type="entry name" value="WH-like_DNA-bd_sf"/>
</dbReference>
<dbReference type="RefSeq" id="WP_328661584.1">
    <property type="nucleotide sequence ID" value="NZ_CP108014.1"/>
</dbReference>
<protein>
    <submittedName>
        <fullName evidence="4">LuxR C-terminal-related transcriptional regulator</fullName>
    </submittedName>
</protein>
<reference evidence="4 5" key="1">
    <citation type="submission" date="2022-10" db="EMBL/GenBank/DDBJ databases">
        <title>The complete genomes of actinobacterial strains from the NBC collection.</title>
        <authorList>
            <person name="Joergensen T.S."/>
            <person name="Alvarez Arevalo M."/>
            <person name="Sterndorff E.B."/>
            <person name="Faurdal D."/>
            <person name="Vuksanovic O."/>
            <person name="Mourched A.-S."/>
            <person name="Charusanti P."/>
            <person name="Shaw S."/>
            <person name="Blin K."/>
            <person name="Weber T."/>
        </authorList>
    </citation>
    <scope>NUCLEOTIDE SEQUENCE [LARGE SCALE GENOMIC DNA]</scope>
    <source>
        <strain evidence="4 5">NBC_01413</strain>
    </source>
</reference>
<dbReference type="InterPro" id="IPR016032">
    <property type="entry name" value="Sig_transdc_resp-reg_C-effctor"/>
</dbReference>
<dbReference type="PANTHER" id="PTHR43214">
    <property type="entry name" value="TWO-COMPONENT RESPONSE REGULATOR"/>
    <property type="match status" value="1"/>
</dbReference>
<dbReference type="CDD" id="cd06170">
    <property type="entry name" value="LuxR_C_like"/>
    <property type="match status" value="1"/>
</dbReference>
<dbReference type="Pfam" id="PF00196">
    <property type="entry name" value="GerE"/>
    <property type="match status" value="1"/>
</dbReference>
<dbReference type="GeneID" id="91375761"/>
<evidence type="ECO:0000313" key="4">
    <source>
        <dbReference type="EMBL" id="WTY39319.1"/>
    </source>
</evidence>
<dbReference type="EMBL" id="CP109527">
    <property type="protein sequence ID" value="WTY39319.1"/>
    <property type="molecule type" value="Genomic_DNA"/>
</dbReference>
<dbReference type="Gene3D" id="1.10.10.10">
    <property type="entry name" value="Winged helix-like DNA-binding domain superfamily/Winged helix DNA-binding domain"/>
    <property type="match status" value="1"/>
</dbReference>
<dbReference type="InterPro" id="IPR039420">
    <property type="entry name" value="WalR-like"/>
</dbReference>
<dbReference type="InterPro" id="IPR000792">
    <property type="entry name" value="Tscrpt_reg_LuxR_C"/>
</dbReference>
<evidence type="ECO:0000313" key="5">
    <source>
        <dbReference type="Proteomes" id="UP001621418"/>
    </source>
</evidence>
<evidence type="ECO:0000256" key="2">
    <source>
        <dbReference type="SAM" id="MobiDB-lite"/>
    </source>
</evidence>
<dbReference type="SMART" id="SM00421">
    <property type="entry name" value="HTH_LUXR"/>
    <property type="match status" value="1"/>
</dbReference>
<dbReference type="PRINTS" id="PR00038">
    <property type="entry name" value="HTHLUXR"/>
</dbReference>
<feature type="region of interest" description="Disordered" evidence="2">
    <location>
        <begin position="565"/>
        <end position="586"/>
    </location>
</feature>
<evidence type="ECO:0000256" key="1">
    <source>
        <dbReference type="ARBA" id="ARBA00023125"/>
    </source>
</evidence>
<dbReference type="PROSITE" id="PS50043">
    <property type="entry name" value="HTH_LUXR_2"/>
    <property type="match status" value="1"/>
</dbReference>
<organism evidence="4 5">
    <name type="scientific">Nocardia salmonicida</name>
    <dbReference type="NCBI Taxonomy" id="53431"/>
    <lineage>
        <taxon>Bacteria</taxon>
        <taxon>Bacillati</taxon>
        <taxon>Actinomycetota</taxon>
        <taxon>Actinomycetes</taxon>
        <taxon>Mycobacteriales</taxon>
        <taxon>Nocardiaceae</taxon>
        <taxon>Nocardia</taxon>
    </lineage>
</organism>
<proteinExistence type="predicted"/>
<keyword evidence="5" id="KW-1185">Reference proteome</keyword>
<sequence>MPILAQILAIDIESLHAVIGELTDAKLIAYTEFRRRDLREAVLRETPLSTRKRLRHRAAEVLHDREAPDARVADQLLGADDIRFPWAVPVLRRAAAAAIAEDQVSKAIDYLELAWRLTRDGSEGAVILLIIAVVRWRLNPSTANRSFARLVTALRNGAIPVQCLPTTARYLLWHGRLGEARIALRMLDDAASAGEESGVAARGAMQEWLSCNYPGLLEIRDNHSADSPAVLLRAQFQEDSALFPQQGWAEPDEEAARLLLDVFANGASDSIVARAERLIREHRLDDTTLGALLMALDALIYIDRLDVAGYWCEALMLEATARRAPAWRSIFAIWRSAILLREGKLEATIALGDGALVRVRDENLGNYVGLAVAALVSALTAAGRYQEAAGYLDIELPETVLNSRVALPWLRARGQYMLATNNYEQAYADFAACGSRMQRWNMDIPGLMAWRNDLAMVSLAQGDRHGAHYWALAHLTHLGSVTKHSSGGVSLRLIAATDLCERHLELRRLSVDLASAGNDTFELATALADLAQTYRSLGERDRARAATRRAQLLAEQCGAEPLQRRLAGTTNGPGPLLETERTDRTTETLSPAELKVARLVATGSRNRDVARELHITQSTVEQHLTRIYRKVGVHRRADLMMVLGDPAQWTIESEAS</sequence>
<feature type="domain" description="HTH luxR-type" evidence="3">
    <location>
        <begin position="582"/>
        <end position="647"/>
    </location>
</feature>
<dbReference type="PROSITE" id="PS00622">
    <property type="entry name" value="HTH_LUXR_1"/>
    <property type="match status" value="1"/>
</dbReference>
<gene>
    <name evidence="4" type="ORF">OG308_16525</name>
</gene>